<name>A0A9Q8PEJ6_PASFU</name>
<organism evidence="1 2">
    <name type="scientific">Passalora fulva</name>
    <name type="common">Tomato leaf mold</name>
    <name type="synonym">Cladosporium fulvum</name>
    <dbReference type="NCBI Taxonomy" id="5499"/>
    <lineage>
        <taxon>Eukaryota</taxon>
        <taxon>Fungi</taxon>
        <taxon>Dikarya</taxon>
        <taxon>Ascomycota</taxon>
        <taxon>Pezizomycotina</taxon>
        <taxon>Dothideomycetes</taxon>
        <taxon>Dothideomycetidae</taxon>
        <taxon>Mycosphaerellales</taxon>
        <taxon>Mycosphaerellaceae</taxon>
        <taxon>Fulvia</taxon>
    </lineage>
</organism>
<accession>A0A9Q8PEJ6</accession>
<dbReference type="EMBL" id="CP090170">
    <property type="protein sequence ID" value="UJO20972.1"/>
    <property type="molecule type" value="Genomic_DNA"/>
</dbReference>
<dbReference type="AlphaFoldDB" id="A0A9Q8PEJ6"/>
<evidence type="ECO:0000313" key="2">
    <source>
        <dbReference type="Proteomes" id="UP000756132"/>
    </source>
</evidence>
<dbReference type="Proteomes" id="UP000756132">
    <property type="component" value="Chromosome 8"/>
</dbReference>
<proteinExistence type="predicted"/>
<dbReference type="KEGG" id="ffu:CLAFUR5_11360"/>
<evidence type="ECO:0000313" key="1">
    <source>
        <dbReference type="EMBL" id="UJO20972.1"/>
    </source>
</evidence>
<dbReference type="PANTHER" id="PTHR14097">
    <property type="entry name" value="OXIDOREDUCTASE HTATIP2"/>
    <property type="match status" value="1"/>
</dbReference>
<dbReference type="RefSeq" id="XP_047765338.1">
    <property type="nucleotide sequence ID" value="XM_047910508.1"/>
</dbReference>
<sequence>MQEDEYTKLTVNSPLAAARAFGSLGEKFNSVYMSGEGAVMDKEGGMLFARVKGKAERELLNLQEESSSSKVYNVRPGGINPEGKYLAERTPDWAVRSIHMLGNVFERFYKNMVISTESLAKATVGLAVGHGEPVPAGRGVEEGGRLLRNTALRDLAERAG</sequence>
<protein>
    <submittedName>
        <fullName evidence="1">Uncharacterized protein</fullName>
    </submittedName>
</protein>
<dbReference type="Gene3D" id="3.40.50.720">
    <property type="entry name" value="NAD(P)-binding Rossmann-like Domain"/>
    <property type="match status" value="1"/>
</dbReference>
<dbReference type="PANTHER" id="PTHR14097:SF8">
    <property type="entry name" value="NAD(P)-BINDING DOMAIN-CONTAINING PROTEIN"/>
    <property type="match status" value="1"/>
</dbReference>
<gene>
    <name evidence="1" type="ORF">CLAFUR5_11360</name>
</gene>
<keyword evidence="2" id="KW-1185">Reference proteome</keyword>
<reference evidence="1" key="2">
    <citation type="journal article" date="2022" name="Microb. Genom.">
        <title>A chromosome-scale genome assembly of the tomato pathogen Cladosporium fulvum reveals a compartmentalized genome architecture and the presence of a dispensable chromosome.</title>
        <authorList>
            <person name="Zaccaron A.Z."/>
            <person name="Chen L.H."/>
            <person name="Samaras A."/>
            <person name="Stergiopoulos I."/>
        </authorList>
    </citation>
    <scope>NUCLEOTIDE SEQUENCE</scope>
    <source>
        <strain evidence="1">Race5_Kim</strain>
    </source>
</reference>
<reference evidence="1" key="1">
    <citation type="submission" date="2021-12" db="EMBL/GenBank/DDBJ databases">
        <authorList>
            <person name="Zaccaron A."/>
            <person name="Stergiopoulos I."/>
        </authorList>
    </citation>
    <scope>NUCLEOTIDE SEQUENCE</scope>
    <source>
        <strain evidence="1">Race5_Kim</strain>
    </source>
</reference>
<dbReference type="GeneID" id="71991238"/>
<dbReference type="OrthoDB" id="9975943at2759"/>